<dbReference type="EMBL" id="DTHB01000053">
    <property type="protein sequence ID" value="HGB15532.1"/>
    <property type="molecule type" value="Genomic_DNA"/>
</dbReference>
<proteinExistence type="predicted"/>
<feature type="compositionally biased region" description="Pro residues" evidence="1">
    <location>
        <begin position="239"/>
        <end position="251"/>
    </location>
</feature>
<feature type="domain" description="SH3b" evidence="2">
    <location>
        <begin position="91"/>
        <end position="155"/>
    </location>
</feature>
<dbReference type="Pfam" id="PF08239">
    <property type="entry name" value="SH3_3"/>
    <property type="match status" value="1"/>
</dbReference>
<dbReference type="AlphaFoldDB" id="A0A7C3WNQ5"/>
<protein>
    <submittedName>
        <fullName evidence="3">SH3 domain-containing protein</fullName>
    </submittedName>
</protein>
<gene>
    <name evidence="3" type="ORF">ENV62_09900</name>
</gene>
<organism evidence="3">
    <name type="scientific">Desulfobacca acetoxidans</name>
    <dbReference type="NCBI Taxonomy" id="60893"/>
    <lineage>
        <taxon>Bacteria</taxon>
        <taxon>Pseudomonadati</taxon>
        <taxon>Thermodesulfobacteriota</taxon>
        <taxon>Desulfobaccia</taxon>
        <taxon>Desulfobaccales</taxon>
        <taxon>Desulfobaccaceae</taxon>
        <taxon>Desulfobacca</taxon>
    </lineage>
</organism>
<evidence type="ECO:0000256" key="1">
    <source>
        <dbReference type="SAM" id="MobiDB-lite"/>
    </source>
</evidence>
<name>A0A7C3WNQ5_9BACT</name>
<dbReference type="PROSITE" id="PS51781">
    <property type="entry name" value="SH3B"/>
    <property type="match status" value="1"/>
</dbReference>
<dbReference type="InterPro" id="IPR003646">
    <property type="entry name" value="SH3-like_bac-type"/>
</dbReference>
<evidence type="ECO:0000259" key="2">
    <source>
        <dbReference type="PROSITE" id="PS51781"/>
    </source>
</evidence>
<evidence type="ECO:0000313" key="3">
    <source>
        <dbReference type="EMBL" id="HGB15532.1"/>
    </source>
</evidence>
<comment type="caution">
    <text evidence="3">The sequence shown here is derived from an EMBL/GenBank/DDBJ whole genome shotgun (WGS) entry which is preliminary data.</text>
</comment>
<feature type="region of interest" description="Disordered" evidence="1">
    <location>
        <begin position="161"/>
        <end position="259"/>
    </location>
</feature>
<sequence>MTSARTTSCCCVRLIGLLWKRPGMVGRFGKAMKRAHLKVNSGRRFMRLGLGLGLAGLLVTVFGCETFISRPSYPPPPPPPPPPVGTAPSPRPILYVNANRLNLRACPGMDCPKVSTLERNDEVEKMAEAEDWAQVLVKRDGSIGWVAARYLSDRPVPMEMAPAPPAPGIPAEAPPETVQPPRPPAPEKPKTVKPAETILPKPTPKPAEAAEPKAAPPPKKPEATAKPPAPAKEPEPEPPKPAPAAPEPAPETPKRIRIM</sequence>
<reference evidence="3" key="1">
    <citation type="journal article" date="2020" name="mSystems">
        <title>Genome- and Community-Level Interaction Insights into Carbon Utilization and Element Cycling Functions of Hydrothermarchaeota in Hydrothermal Sediment.</title>
        <authorList>
            <person name="Zhou Z."/>
            <person name="Liu Y."/>
            <person name="Xu W."/>
            <person name="Pan J."/>
            <person name="Luo Z.H."/>
            <person name="Li M."/>
        </authorList>
    </citation>
    <scope>NUCLEOTIDE SEQUENCE [LARGE SCALE GENOMIC DNA]</scope>
    <source>
        <strain evidence="3">SpSt-776</strain>
    </source>
</reference>
<accession>A0A7C3WNQ5</accession>
<dbReference type="Gene3D" id="2.30.30.40">
    <property type="entry name" value="SH3 Domains"/>
    <property type="match status" value="1"/>
</dbReference>
<dbReference type="SMART" id="SM00287">
    <property type="entry name" value="SH3b"/>
    <property type="match status" value="1"/>
</dbReference>
<feature type="region of interest" description="Disordered" evidence="1">
    <location>
        <begin position="72"/>
        <end position="91"/>
    </location>
</feature>